<proteinExistence type="predicted"/>
<feature type="region of interest" description="Disordered" evidence="3">
    <location>
        <begin position="162"/>
        <end position="184"/>
    </location>
</feature>
<accession>A0A4Y7TYQ2</accession>
<evidence type="ECO:0000313" key="5">
    <source>
        <dbReference type="EMBL" id="TEB38702.1"/>
    </source>
</evidence>
<feature type="compositionally biased region" description="Pro residues" evidence="3">
    <location>
        <begin position="503"/>
        <end position="525"/>
    </location>
</feature>
<dbReference type="Proteomes" id="UP000298030">
    <property type="component" value="Unassembled WGS sequence"/>
</dbReference>
<feature type="compositionally biased region" description="Basic and acidic residues" evidence="3">
    <location>
        <begin position="167"/>
        <end position="180"/>
    </location>
</feature>
<feature type="compositionally biased region" description="Pro residues" evidence="3">
    <location>
        <begin position="432"/>
        <end position="478"/>
    </location>
</feature>
<dbReference type="Gene3D" id="3.30.70.330">
    <property type="match status" value="1"/>
</dbReference>
<dbReference type="Pfam" id="PF00076">
    <property type="entry name" value="RRM_1"/>
    <property type="match status" value="1"/>
</dbReference>
<feature type="compositionally biased region" description="Basic residues" evidence="3">
    <location>
        <begin position="294"/>
        <end position="307"/>
    </location>
</feature>
<feature type="compositionally biased region" description="Pro residues" evidence="3">
    <location>
        <begin position="366"/>
        <end position="392"/>
    </location>
</feature>
<dbReference type="InterPro" id="IPR000504">
    <property type="entry name" value="RRM_dom"/>
</dbReference>
<dbReference type="AlphaFoldDB" id="A0A4Y7TYQ2"/>
<sequence>MLEEEEEELLQPQPAPTVPIVIKTAAAAHPVAVVAITAGGVGDTRLTTAQITLRLKAMVTTITIDAPVASAKTAMIKSMILSLKSEFNVKGRVEPSSSVTLRRYETSSDDVRALFEEHGEIKTFFDLIATRGMVFVTYFDLRAAEKARDRLQGSEISGRPIDVHYSLPRDDQRGAEREKNQQMQGVLQCTLRSSPTGQPIDENEVRRRFQAFGDLKSVRPVGERIDSLYVEFYDMRACHEACDRLRHQSLQDGVMDLVLSWDENDNGGYNQGHGGGRDHGGHNRSQNWEDRGHNSNRGHRGRGRGGRGGRGGRNQGDDGGYDRQGNDTHGRNDRRWDDGGYGRDNRGGGGGGGGYDRYNDNRGGYGPPPTNYPPPSMPPGPPGPYGGPPIPSAPAAAGPPDDRLDQARKVQQLLAALKQPQGGLPGATTPPTMHPGPPPIQPNAPYYSQPPPGGMPPYPGSMPPPSTYAGVPPTPPPASTGAGANGLPPNIMALLQQAQSRPLGPPGAPGAPPYGMPPGPPPNGVPPAQYQQLMSYLSQAK</sequence>
<dbReference type="EMBL" id="QPFP01000002">
    <property type="protein sequence ID" value="TEB38702.1"/>
    <property type="molecule type" value="Genomic_DNA"/>
</dbReference>
<evidence type="ECO:0000256" key="1">
    <source>
        <dbReference type="ARBA" id="ARBA00022884"/>
    </source>
</evidence>
<evidence type="ECO:0000256" key="3">
    <source>
        <dbReference type="SAM" id="MobiDB-lite"/>
    </source>
</evidence>
<feature type="compositionally biased region" description="Basic and acidic residues" evidence="3">
    <location>
        <begin position="275"/>
        <end position="293"/>
    </location>
</feature>
<reference evidence="5 6" key="1">
    <citation type="journal article" date="2019" name="Nat. Ecol. Evol.">
        <title>Megaphylogeny resolves global patterns of mushroom evolution.</title>
        <authorList>
            <person name="Varga T."/>
            <person name="Krizsan K."/>
            <person name="Foldi C."/>
            <person name="Dima B."/>
            <person name="Sanchez-Garcia M."/>
            <person name="Sanchez-Ramirez S."/>
            <person name="Szollosi G.J."/>
            <person name="Szarkandi J.G."/>
            <person name="Papp V."/>
            <person name="Albert L."/>
            <person name="Andreopoulos W."/>
            <person name="Angelini C."/>
            <person name="Antonin V."/>
            <person name="Barry K.W."/>
            <person name="Bougher N.L."/>
            <person name="Buchanan P."/>
            <person name="Buyck B."/>
            <person name="Bense V."/>
            <person name="Catcheside P."/>
            <person name="Chovatia M."/>
            <person name="Cooper J."/>
            <person name="Damon W."/>
            <person name="Desjardin D."/>
            <person name="Finy P."/>
            <person name="Geml J."/>
            <person name="Haridas S."/>
            <person name="Hughes K."/>
            <person name="Justo A."/>
            <person name="Karasinski D."/>
            <person name="Kautmanova I."/>
            <person name="Kiss B."/>
            <person name="Kocsube S."/>
            <person name="Kotiranta H."/>
            <person name="LaButti K.M."/>
            <person name="Lechner B.E."/>
            <person name="Liimatainen K."/>
            <person name="Lipzen A."/>
            <person name="Lukacs Z."/>
            <person name="Mihaltcheva S."/>
            <person name="Morgado L.N."/>
            <person name="Niskanen T."/>
            <person name="Noordeloos M.E."/>
            <person name="Ohm R.A."/>
            <person name="Ortiz-Santana B."/>
            <person name="Ovrebo C."/>
            <person name="Racz N."/>
            <person name="Riley R."/>
            <person name="Savchenko A."/>
            <person name="Shiryaev A."/>
            <person name="Soop K."/>
            <person name="Spirin V."/>
            <person name="Szebenyi C."/>
            <person name="Tomsovsky M."/>
            <person name="Tulloss R.E."/>
            <person name="Uehling J."/>
            <person name="Grigoriev I.V."/>
            <person name="Vagvolgyi C."/>
            <person name="Papp T."/>
            <person name="Martin F.M."/>
            <person name="Miettinen O."/>
            <person name="Hibbett D.S."/>
            <person name="Nagy L.G."/>
        </authorList>
    </citation>
    <scope>NUCLEOTIDE SEQUENCE [LARGE SCALE GENOMIC DNA]</scope>
    <source>
        <strain evidence="5 6">FP101781</strain>
    </source>
</reference>
<keyword evidence="6" id="KW-1185">Reference proteome</keyword>
<feature type="compositionally biased region" description="Gly residues" evidence="3">
    <location>
        <begin position="308"/>
        <end position="318"/>
    </location>
</feature>
<dbReference type="InterPro" id="IPR035979">
    <property type="entry name" value="RBD_domain_sf"/>
</dbReference>
<dbReference type="PROSITE" id="PS50102">
    <property type="entry name" value="RRM"/>
    <property type="match status" value="1"/>
</dbReference>
<dbReference type="PANTHER" id="PTHR23189">
    <property type="entry name" value="RNA RECOGNITION MOTIF-CONTAINING"/>
    <property type="match status" value="1"/>
</dbReference>
<dbReference type="SMART" id="SM00360">
    <property type="entry name" value="RRM"/>
    <property type="match status" value="1"/>
</dbReference>
<evidence type="ECO:0000256" key="2">
    <source>
        <dbReference type="PROSITE-ProRule" id="PRU00176"/>
    </source>
</evidence>
<keyword evidence="1 2" id="KW-0694">RNA-binding</keyword>
<dbReference type="InterPro" id="IPR012677">
    <property type="entry name" value="Nucleotide-bd_a/b_plait_sf"/>
</dbReference>
<feature type="domain" description="RRM" evidence="4">
    <location>
        <begin position="97"/>
        <end position="168"/>
    </location>
</feature>
<name>A0A4Y7TYQ2_COPMI</name>
<dbReference type="PRINTS" id="PR01217">
    <property type="entry name" value="PRICHEXTENSN"/>
</dbReference>
<evidence type="ECO:0000313" key="6">
    <source>
        <dbReference type="Proteomes" id="UP000298030"/>
    </source>
</evidence>
<feature type="region of interest" description="Disordered" evidence="3">
    <location>
        <begin position="266"/>
        <end position="529"/>
    </location>
</feature>
<dbReference type="SUPFAM" id="SSF54928">
    <property type="entry name" value="RNA-binding domain, RBD"/>
    <property type="match status" value="1"/>
</dbReference>
<dbReference type="STRING" id="71717.A0A4Y7TYQ2"/>
<dbReference type="GO" id="GO:0003723">
    <property type="term" value="F:RNA binding"/>
    <property type="evidence" value="ECO:0007669"/>
    <property type="project" value="UniProtKB-UniRule"/>
</dbReference>
<dbReference type="OrthoDB" id="439808at2759"/>
<feature type="compositionally biased region" description="Basic and acidic residues" evidence="3">
    <location>
        <begin position="320"/>
        <end position="346"/>
    </location>
</feature>
<gene>
    <name evidence="5" type="ORF">FA13DRAFT_1785007</name>
</gene>
<protein>
    <recommendedName>
        <fullName evidence="4">RRM domain-containing protein</fullName>
    </recommendedName>
</protein>
<comment type="caution">
    <text evidence="5">The sequence shown here is derived from an EMBL/GenBank/DDBJ whole genome shotgun (WGS) entry which is preliminary data.</text>
</comment>
<evidence type="ECO:0000259" key="4">
    <source>
        <dbReference type="PROSITE" id="PS50102"/>
    </source>
</evidence>
<organism evidence="5 6">
    <name type="scientific">Coprinellus micaceus</name>
    <name type="common">Glistening ink-cap mushroom</name>
    <name type="synonym">Coprinus micaceus</name>
    <dbReference type="NCBI Taxonomy" id="71717"/>
    <lineage>
        <taxon>Eukaryota</taxon>
        <taxon>Fungi</taxon>
        <taxon>Dikarya</taxon>
        <taxon>Basidiomycota</taxon>
        <taxon>Agaricomycotina</taxon>
        <taxon>Agaricomycetes</taxon>
        <taxon>Agaricomycetidae</taxon>
        <taxon>Agaricales</taxon>
        <taxon>Agaricineae</taxon>
        <taxon>Psathyrellaceae</taxon>
        <taxon>Coprinellus</taxon>
    </lineage>
</organism>